<dbReference type="SUPFAM" id="SSF51735">
    <property type="entry name" value="NAD(P)-binding Rossmann-fold domains"/>
    <property type="match status" value="1"/>
</dbReference>
<reference evidence="12 13" key="1">
    <citation type="submission" date="2006-02" db="EMBL/GenBank/DDBJ databases">
        <authorList>
            <person name="Pinhassi J."/>
            <person name="Pedros-Alio C."/>
            <person name="Ferriera S."/>
            <person name="Johnson J."/>
            <person name="Kravitz S."/>
            <person name="Halpern A."/>
            <person name="Remington K."/>
            <person name="Beeson K."/>
            <person name="Tran B."/>
            <person name="Rogers Y.-H."/>
            <person name="Friedman R."/>
            <person name="Venter J.C."/>
        </authorList>
    </citation>
    <scope>NUCLEOTIDE SEQUENCE [LARGE SCALE GENOMIC DNA]</scope>
    <source>
        <strain evidence="12 13">MED297</strain>
    </source>
</reference>
<dbReference type="PRINTS" id="PR00080">
    <property type="entry name" value="SDRFAMILY"/>
</dbReference>
<dbReference type="Proteomes" id="UP000005953">
    <property type="component" value="Unassembled WGS sequence"/>
</dbReference>
<dbReference type="EC" id="1.5.1.3" evidence="1"/>
<keyword evidence="13" id="KW-1185">Reference proteome</keyword>
<evidence type="ECO:0000256" key="3">
    <source>
        <dbReference type="ARBA" id="ARBA00022857"/>
    </source>
</evidence>
<comment type="catalytic activity">
    <reaction evidence="11">
        <text>7,8-dihydromonapterin + NADPH + H(+) = 5,6,7,8-tetrahydromonapterin + NADP(+)</text>
        <dbReference type="Rhea" id="RHEA:34847"/>
        <dbReference type="ChEBI" id="CHEBI:15378"/>
        <dbReference type="ChEBI" id="CHEBI:57783"/>
        <dbReference type="ChEBI" id="CHEBI:58349"/>
        <dbReference type="ChEBI" id="CHEBI:71175"/>
        <dbReference type="ChEBI" id="CHEBI:71177"/>
        <dbReference type="EC" id="1.5.1.50"/>
    </reaction>
</comment>
<evidence type="ECO:0000313" key="12">
    <source>
        <dbReference type="EMBL" id="EAR07490.1"/>
    </source>
</evidence>
<dbReference type="InterPro" id="IPR020904">
    <property type="entry name" value="Sc_DH/Rdtase_CS"/>
</dbReference>
<dbReference type="RefSeq" id="WP_008046244.1">
    <property type="nucleotide sequence ID" value="NZ_CH724152.1"/>
</dbReference>
<comment type="similarity">
    <text evidence="6">Belongs to the short-chain dehydrogenases/reductases (SDR) family. FolM subfamily.</text>
</comment>
<dbReference type="Pfam" id="PF00106">
    <property type="entry name" value="adh_short"/>
    <property type="match status" value="1"/>
</dbReference>
<dbReference type="InterPro" id="IPR036291">
    <property type="entry name" value="NAD(P)-bd_dom_sf"/>
</dbReference>
<dbReference type="PRINTS" id="PR00081">
    <property type="entry name" value="GDHRDH"/>
</dbReference>
<keyword evidence="2" id="KW-0554">One-carbon metabolism</keyword>
<comment type="function">
    <text evidence="5">Catalyzes the reduction of dihydromonapterin to tetrahydromonapterin. Also has lower activity with dihydrofolate.</text>
</comment>
<dbReference type="PANTHER" id="PTHR43639:SF6">
    <property type="entry name" value="DIHYDROMONAPTERIN REDUCTASE"/>
    <property type="match status" value="1"/>
</dbReference>
<evidence type="ECO:0000313" key="13">
    <source>
        <dbReference type="Proteomes" id="UP000005953"/>
    </source>
</evidence>
<evidence type="ECO:0000256" key="10">
    <source>
        <dbReference type="ARBA" id="ARBA00048873"/>
    </source>
</evidence>
<evidence type="ECO:0000256" key="2">
    <source>
        <dbReference type="ARBA" id="ARBA00022563"/>
    </source>
</evidence>
<protein>
    <recommendedName>
        <fullName evidence="8">Dihydromonapterin reductase</fullName>
        <ecNumber evidence="1">1.5.1.3</ecNumber>
        <ecNumber evidence="7">1.5.1.50</ecNumber>
    </recommendedName>
    <alternativeName>
        <fullName evidence="9">Dihydrofolate reductase</fullName>
    </alternativeName>
</protein>
<evidence type="ECO:0000256" key="1">
    <source>
        <dbReference type="ARBA" id="ARBA00012856"/>
    </source>
</evidence>
<dbReference type="EC" id="1.5.1.50" evidence="7"/>
<dbReference type="EMBL" id="AAOE01000041">
    <property type="protein sequence ID" value="EAR07490.1"/>
    <property type="molecule type" value="Genomic_DNA"/>
</dbReference>
<evidence type="ECO:0000256" key="11">
    <source>
        <dbReference type="ARBA" id="ARBA00049376"/>
    </source>
</evidence>
<keyword evidence="4" id="KW-0560">Oxidoreductase</keyword>
<dbReference type="HOGENOM" id="CLU_010194_1_3_6"/>
<sequence length="233" mass="25462">MPHLVVTGGSRRLGLEITRHFLNKGWQVSVLTRSASDELEQLSSSSLTVLKTGRYDADSITSAIQPLAESTVDLIVHNASLFEKDSADPEDAVPQIGRLMAVHVALPTLINTLLEPALRRSENANIVHMTDIYALNPSEDYSRYCASKAALENLSLSFAKKLAPHVRVNTIQPGALMFLPEHGDEAKNQVLEQSLLKIESGFDPVLKTLDYFIDNPFVTGTAVKVDGGRAISR</sequence>
<dbReference type="AlphaFoldDB" id="A4BK61"/>
<dbReference type="InterPro" id="IPR002347">
    <property type="entry name" value="SDR_fam"/>
</dbReference>
<dbReference type="GO" id="GO:0004146">
    <property type="term" value="F:dihydrofolate reductase activity"/>
    <property type="evidence" value="ECO:0007669"/>
    <property type="project" value="UniProtKB-EC"/>
</dbReference>
<keyword evidence="3" id="KW-0521">NADP</keyword>
<dbReference type="Gene3D" id="3.40.50.720">
    <property type="entry name" value="NAD(P)-binding Rossmann-like Domain"/>
    <property type="match status" value="1"/>
</dbReference>
<dbReference type="GO" id="GO:0006730">
    <property type="term" value="P:one-carbon metabolic process"/>
    <property type="evidence" value="ECO:0007669"/>
    <property type="project" value="UniProtKB-KW"/>
</dbReference>
<comment type="catalytic activity">
    <reaction evidence="10">
        <text>(6S)-5,6,7,8-tetrahydrofolate + NADP(+) = 7,8-dihydrofolate + NADPH + H(+)</text>
        <dbReference type="Rhea" id="RHEA:15009"/>
        <dbReference type="ChEBI" id="CHEBI:15378"/>
        <dbReference type="ChEBI" id="CHEBI:57451"/>
        <dbReference type="ChEBI" id="CHEBI:57453"/>
        <dbReference type="ChEBI" id="CHEBI:57783"/>
        <dbReference type="ChEBI" id="CHEBI:58349"/>
        <dbReference type="EC" id="1.5.1.3"/>
    </reaction>
</comment>
<evidence type="ECO:0000256" key="4">
    <source>
        <dbReference type="ARBA" id="ARBA00023002"/>
    </source>
</evidence>
<accession>A4BK61</accession>
<evidence type="ECO:0000256" key="7">
    <source>
        <dbReference type="ARBA" id="ARBA00039145"/>
    </source>
</evidence>
<evidence type="ECO:0000256" key="8">
    <source>
        <dbReference type="ARBA" id="ARBA00039631"/>
    </source>
</evidence>
<proteinExistence type="inferred from homology"/>
<organism evidence="12 13">
    <name type="scientific">Reinekea blandensis MED297</name>
    <dbReference type="NCBI Taxonomy" id="314283"/>
    <lineage>
        <taxon>Bacteria</taxon>
        <taxon>Pseudomonadati</taxon>
        <taxon>Pseudomonadota</taxon>
        <taxon>Gammaproteobacteria</taxon>
        <taxon>Oceanospirillales</taxon>
        <taxon>Saccharospirillaceae</taxon>
        <taxon>Reinekea</taxon>
    </lineage>
</organism>
<dbReference type="PROSITE" id="PS00061">
    <property type="entry name" value="ADH_SHORT"/>
    <property type="match status" value="1"/>
</dbReference>
<comment type="caution">
    <text evidence="12">The sequence shown here is derived from an EMBL/GenBank/DDBJ whole genome shotgun (WGS) entry which is preliminary data.</text>
</comment>
<evidence type="ECO:0000256" key="5">
    <source>
        <dbReference type="ARBA" id="ARBA00037508"/>
    </source>
</evidence>
<evidence type="ECO:0000256" key="9">
    <source>
        <dbReference type="ARBA" id="ARBA00042299"/>
    </source>
</evidence>
<dbReference type="OrthoDB" id="9793499at2"/>
<gene>
    <name evidence="12" type="ORF">MED297_09626</name>
</gene>
<dbReference type="PANTHER" id="PTHR43639">
    <property type="entry name" value="OXIDOREDUCTASE, SHORT-CHAIN DEHYDROGENASE/REDUCTASE FAMILY (AFU_ORTHOLOGUE AFUA_5G02870)"/>
    <property type="match status" value="1"/>
</dbReference>
<dbReference type="STRING" id="314283.MED297_09626"/>
<evidence type="ECO:0000256" key="6">
    <source>
        <dbReference type="ARBA" id="ARBA00038212"/>
    </source>
</evidence>
<name>A4BK61_9GAMM</name>